<geneLocation type="plasmid" evidence="1">
    <name>unnamed</name>
</geneLocation>
<name>A0A291E5V3_9ENTR</name>
<evidence type="ECO:0000313" key="3">
    <source>
        <dbReference type="Proteomes" id="UP000217979"/>
    </source>
</evidence>
<dbReference type="Proteomes" id="UP000251197">
    <property type="component" value="Unassembled WGS sequence"/>
</dbReference>
<accession>A0A291E5V3</accession>
<dbReference type="InterPro" id="IPR016032">
    <property type="entry name" value="Sig_transdc_resp-reg_C-effctor"/>
</dbReference>
<dbReference type="EMBL" id="CP023526">
    <property type="protein sequence ID" value="ATF95440.1"/>
    <property type="molecule type" value="Genomic_DNA"/>
</dbReference>
<reference evidence="1 3" key="1">
    <citation type="submission" date="2017-09" db="EMBL/GenBank/DDBJ databases">
        <title>FDA dAtabase for Regulatory Grade micrObial Sequences (FDA-ARGOS): Supporting development and validation of Infectious Disease Dx tests.</title>
        <authorList>
            <person name="Minogue T."/>
            <person name="Wolcott M."/>
            <person name="Wasieloski L."/>
            <person name="Aguilar W."/>
            <person name="Moore D."/>
            <person name="Tallon L."/>
            <person name="Sadzewicz L."/>
            <person name="Ott S."/>
            <person name="Zhao X."/>
            <person name="Nagaraj S."/>
            <person name="Vavikolanu K."/>
            <person name="Aluvathingal J."/>
            <person name="Nadendla S."/>
            <person name="Sichtig H."/>
        </authorList>
    </citation>
    <scope>NUCLEOTIDE SEQUENCE [LARGE SCALE GENOMIC DNA]</scope>
    <source>
        <strain evidence="1 3">FDAARGOS_392</strain>
        <plasmid evidence="3">Plasmid unnamed</plasmid>
        <plasmid evidence="1">unnamed</plasmid>
    </source>
</reference>
<reference evidence="2 4" key="2">
    <citation type="submission" date="2018-06" db="EMBL/GenBank/DDBJ databases">
        <authorList>
            <consortium name="Pathogen Informatics"/>
            <person name="Doyle S."/>
        </authorList>
    </citation>
    <scope>NUCLEOTIDE SEQUENCE [LARGE SCALE GENOMIC DNA]</scope>
    <source>
        <strain evidence="2 4">NCTC12120</strain>
    </source>
</reference>
<protein>
    <submittedName>
        <fullName evidence="1">Uncharacterized protein</fullName>
    </submittedName>
</protein>
<keyword evidence="1" id="KW-0614">Plasmid</keyword>
<dbReference type="GO" id="GO:0003677">
    <property type="term" value="F:DNA binding"/>
    <property type="evidence" value="ECO:0007669"/>
    <property type="project" value="InterPro"/>
</dbReference>
<dbReference type="AlphaFoldDB" id="A0A291E5V3"/>
<dbReference type="Proteomes" id="UP000217979">
    <property type="component" value="Plasmid unnamed"/>
</dbReference>
<evidence type="ECO:0000313" key="4">
    <source>
        <dbReference type="Proteomes" id="UP000251197"/>
    </source>
</evidence>
<sequence>MNYKEMCELIRDDVVVEKMMMPTAYYPGYHLSDEQARVLFFFLKGFSRSGVTEMTGLHGREINRCLRELIIAFGVRNYNEVISVCYRKGFYNLILVQALIQ</sequence>
<dbReference type="GO" id="GO:0006355">
    <property type="term" value="P:regulation of DNA-templated transcription"/>
    <property type="evidence" value="ECO:0007669"/>
    <property type="project" value="InterPro"/>
</dbReference>
<dbReference type="EMBL" id="UAVU01000009">
    <property type="protein sequence ID" value="SQC92139.1"/>
    <property type="molecule type" value="Genomic_DNA"/>
</dbReference>
<dbReference type="RefSeq" id="WP_061277639.1">
    <property type="nucleotide sequence ID" value="NZ_CP023526.1"/>
</dbReference>
<dbReference type="SUPFAM" id="SSF46894">
    <property type="entry name" value="C-terminal effector domain of the bipartite response regulators"/>
    <property type="match status" value="1"/>
</dbReference>
<proteinExistence type="predicted"/>
<evidence type="ECO:0000313" key="2">
    <source>
        <dbReference type="EMBL" id="SQC92139.1"/>
    </source>
</evidence>
<evidence type="ECO:0000313" key="1">
    <source>
        <dbReference type="EMBL" id="ATF95440.1"/>
    </source>
</evidence>
<organism evidence="1 3">
    <name type="scientific">Cedecea neteri</name>
    <dbReference type="NCBI Taxonomy" id="158822"/>
    <lineage>
        <taxon>Bacteria</taxon>
        <taxon>Pseudomonadati</taxon>
        <taxon>Pseudomonadota</taxon>
        <taxon>Gammaproteobacteria</taxon>
        <taxon>Enterobacterales</taxon>
        <taxon>Enterobacteriaceae</taxon>
        <taxon>Cedecea</taxon>
    </lineage>
</organism>
<gene>
    <name evidence="1" type="ORF">CO704_25525</name>
    <name evidence="2" type="ORF">NCTC12120_05326</name>
</gene>